<feature type="compositionally biased region" description="Polar residues" evidence="8">
    <location>
        <begin position="643"/>
        <end position="652"/>
    </location>
</feature>
<evidence type="ECO:0000256" key="5">
    <source>
        <dbReference type="ARBA" id="ARBA00022837"/>
    </source>
</evidence>
<dbReference type="InterPro" id="IPR036028">
    <property type="entry name" value="SH3-like_dom_sf"/>
</dbReference>
<dbReference type="Pfam" id="PF00018">
    <property type="entry name" value="SH3_1"/>
    <property type="match status" value="2"/>
</dbReference>
<dbReference type="SMART" id="SM00054">
    <property type="entry name" value="EFh"/>
    <property type="match status" value="2"/>
</dbReference>
<dbReference type="GO" id="GO:0005737">
    <property type="term" value="C:cytoplasm"/>
    <property type="evidence" value="ECO:0007669"/>
    <property type="project" value="UniProtKB-SubCell"/>
</dbReference>
<keyword evidence="2 6" id="KW-0728">SH3 domain</keyword>
<dbReference type="SMART" id="SM00326">
    <property type="entry name" value="SH3"/>
    <property type="match status" value="5"/>
</dbReference>
<feature type="domain" description="EH" evidence="12">
    <location>
        <begin position="12"/>
        <end position="95"/>
    </location>
</feature>
<dbReference type="CDD" id="cd00052">
    <property type="entry name" value="EH"/>
    <property type="match status" value="2"/>
</dbReference>
<evidence type="ECO:0000256" key="1">
    <source>
        <dbReference type="ARBA" id="ARBA00004496"/>
    </source>
</evidence>
<dbReference type="PROSITE" id="PS50002">
    <property type="entry name" value="SH3"/>
    <property type="match status" value="5"/>
</dbReference>
<protein>
    <recommendedName>
        <fullName evidence="16">Intersectin-1</fullName>
    </recommendedName>
</protein>
<proteinExistence type="predicted"/>
<dbReference type="Pfam" id="PF00621">
    <property type="entry name" value="RhoGEF"/>
    <property type="match status" value="2"/>
</dbReference>
<accession>A0A813SHN9</accession>
<dbReference type="Pfam" id="PF07653">
    <property type="entry name" value="SH3_2"/>
    <property type="match status" value="1"/>
</dbReference>
<dbReference type="SMART" id="SM00239">
    <property type="entry name" value="C2"/>
    <property type="match status" value="1"/>
</dbReference>
<feature type="domain" description="C2" evidence="10">
    <location>
        <begin position="1620"/>
        <end position="1743"/>
    </location>
</feature>
<feature type="domain" description="SH3" evidence="9">
    <location>
        <begin position="730"/>
        <end position="793"/>
    </location>
</feature>
<dbReference type="Proteomes" id="UP000663882">
    <property type="component" value="Unassembled WGS sequence"/>
</dbReference>
<evidence type="ECO:0000259" key="10">
    <source>
        <dbReference type="PROSITE" id="PS50004"/>
    </source>
</evidence>
<dbReference type="EMBL" id="CAJNOO010000088">
    <property type="protein sequence ID" value="CAF0795255.1"/>
    <property type="molecule type" value="Genomic_DNA"/>
</dbReference>
<dbReference type="Pfam" id="PF12763">
    <property type="entry name" value="EH"/>
    <property type="match status" value="2"/>
</dbReference>
<dbReference type="Gene3D" id="1.10.238.10">
    <property type="entry name" value="EF-hand"/>
    <property type="match status" value="2"/>
</dbReference>
<feature type="compositionally biased region" description="Basic and acidic residues" evidence="8">
    <location>
        <begin position="280"/>
        <end position="298"/>
    </location>
</feature>
<dbReference type="Pfam" id="PF14604">
    <property type="entry name" value="SH3_9"/>
    <property type="match status" value="2"/>
</dbReference>
<evidence type="ECO:0008006" key="16">
    <source>
        <dbReference type="Google" id="ProtNLM"/>
    </source>
</evidence>
<feature type="domain" description="SH3" evidence="9">
    <location>
        <begin position="810"/>
        <end position="870"/>
    </location>
</feature>
<feature type="region of interest" description="Disordered" evidence="8">
    <location>
        <begin position="873"/>
        <end position="903"/>
    </location>
</feature>
<evidence type="ECO:0000256" key="7">
    <source>
        <dbReference type="SAM" id="Coils"/>
    </source>
</evidence>
<evidence type="ECO:0000256" key="8">
    <source>
        <dbReference type="SAM" id="MobiDB-lite"/>
    </source>
</evidence>
<dbReference type="InterPro" id="IPR018247">
    <property type="entry name" value="EF_Hand_1_Ca_BS"/>
</dbReference>
<dbReference type="PROSITE" id="PS50010">
    <property type="entry name" value="DH_2"/>
    <property type="match status" value="1"/>
</dbReference>
<evidence type="ECO:0000313" key="15">
    <source>
        <dbReference type="Proteomes" id="UP000663882"/>
    </source>
</evidence>
<feature type="domain" description="SH3" evidence="9">
    <location>
        <begin position="916"/>
        <end position="974"/>
    </location>
</feature>
<dbReference type="SUPFAM" id="SSF47473">
    <property type="entry name" value="EF-hand"/>
    <property type="match status" value="2"/>
</dbReference>
<dbReference type="InterPro" id="IPR011992">
    <property type="entry name" value="EF-hand-dom_pair"/>
</dbReference>
<dbReference type="InterPro" id="IPR000219">
    <property type="entry name" value="DH_dom"/>
</dbReference>
<dbReference type="GO" id="GO:0035025">
    <property type="term" value="P:positive regulation of Rho protein signal transduction"/>
    <property type="evidence" value="ECO:0007669"/>
    <property type="project" value="TreeGrafter"/>
</dbReference>
<dbReference type="GO" id="GO:0006897">
    <property type="term" value="P:endocytosis"/>
    <property type="evidence" value="ECO:0007669"/>
    <property type="project" value="UniProtKB-KW"/>
</dbReference>
<dbReference type="GO" id="GO:0005085">
    <property type="term" value="F:guanyl-nucleotide exchange factor activity"/>
    <property type="evidence" value="ECO:0007669"/>
    <property type="project" value="InterPro"/>
</dbReference>
<keyword evidence="7" id="KW-0175">Coiled coil</keyword>
<dbReference type="SUPFAM" id="SSF50729">
    <property type="entry name" value="PH domain-like"/>
    <property type="match status" value="1"/>
</dbReference>
<dbReference type="Gene3D" id="1.20.900.10">
    <property type="entry name" value="Dbl homology (DH) domain"/>
    <property type="match status" value="1"/>
</dbReference>
<keyword evidence="5" id="KW-0106">Calcium</keyword>
<feature type="compositionally biased region" description="Low complexity" evidence="8">
    <location>
        <begin position="875"/>
        <end position="903"/>
    </location>
</feature>
<dbReference type="InterPro" id="IPR011993">
    <property type="entry name" value="PH-like_dom_sf"/>
</dbReference>
<feature type="region of interest" description="Disordered" evidence="8">
    <location>
        <begin position="278"/>
        <end position="298"/>
    </location>
</feature>
<feature type="region of interest" description="Disordered" evidence="8">
    <location>
        <begin position="321"/>
        <end position="392"/>
    </location>
</feature>
<name>A0A813SHN9_9BILA</name>
<feature type="domain" description="DH" evidence="11">
    <location>
        <begin position="1172"/>
        <end position="1452"/>
    </location>
</feature>
<dbReference type="InterPro" id="IPR001452">
    <property type="entry name" value="SH3_domain"/>
</dbReference>
<sequence length="1774" mass="202657">MYVGDWRISAEERKQYDLYFQQCNPIQGYVSGDQARNFFLKSSLSADILRKIWNLSDITADGRLDKREFTIACHLISSQVQKKVPLPDKLPPTLLSDAILITANGAPPPSSMSTLSLSIVRPVQSWSAPGQSLVSAQPLIPVLIPPAPLTPAVRSKYLQQFHSLVDVTKTNGFMSGLQARNILQQTGLSQTVLHQIWALADHDKDGRLTSDEFVIAMHCCDIVRAGQILPTRLPDEWLNTTIAQRERIGSLGTSNVSSAFANINQELKDAFKFTTTTENHAPETIEPERRNSLVSYEEKRQKNYEDGFKELERRRQLLREQEERDQREREERERKREFELQKQKDEQERRKQMEFERQLERQRQIEHQKEEERRKLFEQREAARKDMERKSRLEWERQRMQELSTQKSRLLEQTNNLKSREKALELELQSMDDTIQTNQKKIHQTNTNIQIIDQKINDMQKHTIQEKHLLENFEQQRKDLYIKLNHLQTERESINSSLKNLNQSKEFSMANRESDQMKFLQLQLDNVKQESIHVDEQITTMNHQCKQYQNQMEQLRRQLNQLEQDAKNKKPINKVTLQTTTTTTSLPYYDRFNTTNDFNAQSYSIPPVASISTAIDVDPFQTVDPFASQSDIGSPTTITNHDWFQSSNNGQIKNDPFISKTEISPKPKKIAPKVNIKQISTIDPWGSSTTNNHGNDWTSTNKNNNINSSFGITNEWSQSSSTISNGNSSSSTIQYRALYDYIPQRSDELAMSVGDIIIIDPTQKQQDENWLFGKIGNDKYGFFPAAYVERLPSTSVSTNGNTVDTTSQLISGSWVITLADCQGKTVDKHLSFQKGELILVREQKDAAWYSGQFRGKVGWFPRNYVRPATEIEIQNNKNTTKTTPTNEKPLNSPMSPTSASSTDSSFVWRQAPTLPTIPDIYEAIYPYEATDPSDLSFNAGERIIVLKREGDWWTGKIGDRTGTFPNNYVQKVETPLLETAIAIAPFQTQDEGRLPFGIGQLIYIRKKGDKGWYQGEIRSTDQPIRVGWFPANCVQIQTQSAPAPPPAPASVPSTPLYLNASESPRYIALFAYDAQHEDELSFPADAILEILDQSGNNGWFKARYNNQIGLIPSTYVKPIDEHTSSSSTESRLLPQIPATVNSSQHVVINNSTMKTRSSDGDTSIQNLSNNSLRISAIRELIETEQRYVDDLLIVTNQFIEPLYNARILNDYEIEQLFINWYNLITLNNNHLKALHEQVDYTEDINSTENEVITRPPRSVSMSNIALAAQFSSKSTIDIHHRSFTPDVSHSPSVRLVKNRNVTHHRSPSINNIVVKPNTDYMNDNIIPPTPLLSTGLMTIIESTKIGEILCSHLPNMANDYFQYCNSRSQANKSLQIKIDSNENFRSYLKIFQDNTGGLSLNGFLTKPIQRVTRYPLLIEKILKHTLINHPDYESLKQALDCARQLNERINKQISEQESSLRLDWLQQHLIFGSDENSSDGYLLDELVKFNSLNKYNIQRKLILHGLVTKVPSGKELLAFLFNDFLLCSTIKSSSSSTNWQTQIFEQKSTLQLKLYRLPLFLIDIIIANESLNDQLTFSITSKVHEKPLVLKAQQTNVRTLWVKSINNAVEECQAAEKSILADKAMFTIPGNKHNSRAAVARLLLVVQEAQDLMPSNKTLERHRSVDPYCEITVCSLTLKTPFMKRTINPKWNAPMQFLIYNLKEDMIHINIFDNEYFSPNESLGYISVHLTDILPCPLDTFLTKPSLPFTQKVYLNNGSSVIIKCVVQILTTSN</sequence>
<evidence type="ECO:0000256" key="4">
    <source>
        <dbReference type="ARBA" id="ARBA00022583"/>
    </source>
</evidence>
<dbReference type="SUPFAM" id="SSF50044">
    <property type="entry name" value="SH3-domain"/>
    <property type="match status" value="5"/>
</dbReference>
<feature type="coiled-coil region" evidence="7">
    <location>
        <begin position="1432"/>
        <end position="1459"/>
    </location>
</feature>
<dbReference type="OrthoDB" id="207120at2759"/>
<dbReference type="PROSITE" id="PS50031">
    <property type="entry name" value="EH"/>
    <property type="match status" value="2"/>
</dbReference>
<feature type="domain" description="SH3" evidence="9">
    <location>
        <begin position="1061"/>
        <end position="1121"/>
    </location>
</feature>
<organism evidence="14 15">
    <name type="scientific">Rotaria sordida</name>
    <dbReference type="NCBI Taxonomy" id="392033"/>
    <lineage>
        <taxon>Eukaryota</taxon>
        <taxon>Metazoa</taxon>
        <taxon>Spiralia</taxon>
        <taxon>Gnathifera</taxon>
        <taxon>Rotifera</taxon>
        <taxon>Eurotatoria</taxon>
        <taxon>Bdelloidea</taxon>
        <taxon>Philodinida</taxon>
        <taxon>Philodinidae</taxon>
        <taxon>Rotaria</taxon>
    </lineage>
</organism>
<dbReference type="PROSITE" id="PS50222">
    <property type="entry name" value="EF_HAND_2"/>
    <property type="match status" value="2"/>
</dbReference>
<gene>
    <name evidence="14" type="ORF">RFH988_LOCUS3632</name>
</gene>
<keyword evidence="4" id="KW-0254">Endocytosis</keyword>
<dbReference type="InterPro" id="IPR035892">
    <property type="entry name" value="C2_domain_sf"/>
</dbReference>
<feature type="domain" description="EH" evidence="12">
    <location>
        <begin position="153"/>
        <end position="244"/>
    </location>
</feature>
<dbReference type="Gene3D" id="2.60.40.150">
    <property type="entry name" value="C2 domain"/>
    <property type="match status" value="1"/>
</dbReference>
<feature type="domain" description="EF-hand" evidence="13">
    <location>
        <begin position="44"/>
        <end position="79"/>
    </location>
</feature>
<dbReference type="InterPro" id="IPR000008">
    <property type="entry name" value="C2_dom"/>
</dbReference>
<dbReference type="PROSITE" id="PS50004">
    <property type="entry name" value="C2"/>
    <property type="match status" value="1"/>
</dbReference>
<dbReference type="SMART" id="SM00027">
    <property type="entry name" value="EH"/>
    <property type="match status" value="2"/>
</dbReference>
<feature type="domain" description="SH3" evidence="9">
    <location>
        <begin position="975"/>
        <end position="1039"/>
    </location>
</feature>
<dbReference type="InterPro" id="IPR000261">
    <property type="entry name" value="EH_dom"/>
</dbReference>
<dbReference type="PANTHER" id="PTHR46006">
    <property type="entry name" value="RHO GUANINE NUCLEOTIDE EXCHANGE FACTOR AT 64C, ISOFORM A"/>
    <property type="match status" value="1"/>
</dbReference>
<dbReference type="Gene3D" id="2.30.30.40">
    <property type="entry name" value="SH3 Domains"/>
    <property type="match status" value="5"/>
</dbReference>
<dbReference type="Pfam" id="PF00168">
    <property type="entry name" value="C2"/>
    <property type="match status" value="1"/>
</dbReference>
<dbReference type="InterPro" id="IPR035899">
    <property type="entry name" value="DBL_dom_sf"/>
</dbReference>
<keyword evidence="3" id="KW-0963">Cytoplasm</keyword>
<reference evidence="14" key="1">
    <citation type="submission" date="2021-02" db="EMBL/GenBank/DDBJ databases">
        <authorList>
            <person name="Nowell W R."/>
        </authorList>
    </citation>
    <scope>NUCLEOTIDE SEQUENCE</scope>
</reference>
<feature type="domain" description="EF-hand" evidence="13">
    <location>
        <begin position="188"/>
        <end position="223"/>
    </location>
</feature>
<dbReference type="PRINTS" id="PR00452">
    <property type="entry name" value="SH3DOMAIN"/>
</dbReference>
<feature type="coiled-coil region" evidence="7">
    <location>
        <begin position="470"/>
        <end position="572"/>
    </location>
</feature>
<evidence type="ECO:0000313" key="14">
    <source>
        <dbReference type="EMBL" id="CAF0795255.1"/>
    </source>
</evidence>
<evidence type="ECO:0000259" key="11">
    <source>
        <dbReference type="PROSITE" id="PS50010"/>
    </source>
</evidence>
<dbReference type="PROSITE" id="PS00018">
    <property type="entry name" value="EF_HAND_1"/>
    <property type="match status" value="1"/>
</dbReference>
<dbReference type="SUPFAM" id="SSF49562">
    <property type="entry name" value="C2 domain (Calcium/lipid-binding domain, CaLB)"/>
    <property type="match status" value="1"/>
</dbReference>
<evidence type="ECO:0000259" key="9">
    <source>
        <dbReference type="PROSITE" id="PS50002"/>
    </source>
</evidence>
<comment type="subcellular location">
    <subcellularLocation>
        <location evidence="1">Cytoplasm</location>
    </subcellularLocation>
</comment>
<evidence type="ECO:0000259" key="12">
    <source>
        <dbReference type="PROSITE" id="PS50031"/>
    </source>
</evidence>
<dbReference type="Pfam" id="PF16652">
    <property type="entry name" value="PH_13"/>
    <property type="match status" value="1"/>
</dbReference>
<dbReference type="InterPro" id="IPR001849">
    <property type="entry name" value="PH_domain"/>
</dbReference>
<dbReference type="PANTHER" id="PTHR46006:SF6">
    <property type="entry name" value="INTERSECTIN-2 ISOFORM X1"/>
    <property type="match status" value="1"/>
</dbReference>
<feature type="region of interest" description="Disordered" evidence="8">
    <location>
        <begin position="643"/>
        <end position="663"/>
    </location>
</feature>
<dbReference type="SUPFAM" id="SSF48065">
    <property type="entry name" value="DBL homology domain (DH-domain)"/>
    <property type="match status" value="1"/>
</dbReference>
<dbReference type="SMART" id="SM00233">
    <property type="entry name" value="PH"/>
    <property type="match status" value="1"/>
</dbReference>
<dbReference type="SMART" id="SM00325">
    <property type="entry name" value="RhoGEF"/>
    <property type="match status" value="1"/>
</dbReference>
<dbReference type="InterPro" id="IPR002048">
    <property type="entry name" value="EF_hand_dom"/>
</dbReference>
<evidence type="ECO:0000256" key="2">
    <source>
        <dbReference type="ARBA" id="ARBA00022443"/>
    </source>
</evidence>
<dbReference type="GO" id="GO:0005509">
    <property type="term" value="F:calcium ion binding"/>
    <property type="evidence" value="ECO:0007669"/>
    <property type="project" value="InterPro"/>
</dbReference>
<dbReference type="CDD" id="cd00174">
    <property type="entry name" value="SH3"/>
    <property type="match status" value="1"/>
</dbReference>
<comment type="caution">
    <text evidence="14">The sequence shown here is derived from an EMBL/GenBank/DDBJ whole genome shotgun (WGS) entry which is preliminary data.</text>
</comment>
<dbReference type="CDD" id="cd00160">
    <property type="entry name" value="RhoGEF"/>
    <property type="match status" value="1"/>
</dbReference>
<evidence type="ECO:0000256" key="3">
    <source>
        <dbReference type="ARBA" id="ARBA00022490"/>
    </source>
</evidence>
<dbReference type="Gene3D" id="2.30.29.30">
    <property type="entry name" value="Pleckstrin-homology domain (PH domain)/Phosphotyrosine-binding domain (PTB)"/>
    <property type="match status" value="1"/>
</dbReference>
<evidence type="ECO:0000259" key="13">
    <source>
        <dbReference type="PROSITE" id="PS50222"/>
    </source>
</evidence>
<evidence type="ECO:0000256" key="6">
    <source>
        <dbReference type="PROSITE-ProRule" id="PRU00192"/>
    </source>
</evidence>
<dbReference type="InterPro" id="IPR051480">
    <property type="entry name" value="Endocytic_GEF_Adapter"/>
</dbReference>